<evidence type="ECO:0000313" key="3">
    <source>
        <dbReference type="EMBL" id="OYQ35861.1"/>
    </source>
</evidence>
<evidence type="ECO:0000313" key="4">
    <source>
        <dbReference type="Proteomes" id="UP000216998"/>
    </source>
</evidence>
<dbReference type="PANTHER" id="PTHR13420:SF7">
    <property type="entry name" value="UPF0235 PROTEIN C15ORF40"/>
    <property type="match status" value="1"/>
</dbReference>
<dbReference type="PANTHER" id="PTHR13420">
    <property type="entry name" value="UPF0235 PROTEIN C15ORF40"/>
    <property type="match status" value="1"/>
</dbReference>
<keyword evidence="4" id="KW-1185">Reference proteome</keyword>
<dbReference type="GO" id="GO:0005737">
    <property type="term" value="C:cytoplasm"/>
    <property type="evidence" value="ECO:0007669"/>
    <property type="project" value="TreeGrafter"/>
</dbReference>
<organism evidence="3 4">
    <name type="scientific">Niveispirillum lacus</name>
    <dbReference type="NCBI Taxonomy" id="1981099"/>
    <lineage>
        <taxon>Bacteria</taxon>
        <taxon>Pseudomonadati</taxon>
        <taxon>Pseudomonadota</taxon>
        <taxon>Alphaproteobacteria</taxon>
        <taxon>Rhodospirillales</taxon>
        <taxon>Azospirillaceae</taxon>
        <taxon>Niveispirillum</taxon>
    </lineage>
</organism>
<dbReference type="HAMAP" id="MF_00634">
    <property type="entry name" value="UPF0235"/>
    <property type="match status" value="1"/>
</dbReference>
<dbReference type="InterPro" id="IPR036591">
    <property type="entry name" value="YggU-like_sf"/>
</dbReference>
<dbReference type="RefSeq" id="WP_094454822.1">
    <property type="nucleotide sequence ID" value="NZ_NOXU01000024.1"/>
</dbReference>
<reference evidence="3 4" key="1">
    <citation type="submission" date="2017-07" db="EMBL/GenBank/DDBJ databases">
        <title>Niveispirillum cyanobacteriorum sp. nov., isolated from cyanobacterial aggregates in a eutrophic lake.</title>
        <authorList>
            <person name="Cai H."/>
        </authorList>
    </citation>
    <scope>NUCLEOTIDE SEQUENCE [LARGE SCALE GENOMIC DNA]</scope>
    <source>
        <strain evidence="4">TH1-14</strain>
    </source>
</reference>
<dbReference type="NCBIfam" id="TIGR00251">
    <property type="entry name" value="DUF167 family protein"/>
    <property type="match status" value="1"/>
</dbReference>
<dbReference type="InterPro" id="IPR003746">
    <property type="entry name" value="DUF167"/>
</dbReference>
<gene>
    <name evidence="3" type="ORF">CHU95_06215</name>
</gene>
<accession>A0A255Z352</accession>
<name>A0A255Z352_9PROT</name>
<dbReference type="AlphaFoldDB" id="A0A255Z352"/>
<evidence type="ECO:0000256" key="2">
    <source>
        <dbReference type="HAMAP-Rule" id="MF_00634"/>
    </source>
</evidence>
<protein>
    <recommendedName>
        <fullName evidence="2">UPF0235 protein CHU95_06215</fullName>
    </recommendedName>
</protein>
<dbReference type="EMBL" id="NOXU01000024">
    <property type="protein sequence ID" value="OYQ35861.1"/>
    <property type="molecule type" value="Genomic_DNA"/>
</dbReference>
<comment type="similarity">
    <text evidence="1 2">Belongs to the UPF0235 family.</text>
</comment>
<dbReference type="Pfam" id="PF02594">
    <property type="entry name" value="DUF167"/>
    <property type="match status" value="1"/>
</dbReference>
<dbReference type="Proteomes" id="UP000216998">
    <property type="component" value="Unassembled WGS sequence"/>
</dbReference>
<evidence type="ECO:0000256" key="1">
    <source>
        <dbReference type="ARBA" id="ARBA00010364"/>
    </source>
</evidence>
<dbReference type="OrthoDB" id="9801972at2"/>
<dbReference type="SUPFAM" id="SSF69786">
    <property type="entry name" value="YggU-like"/>
    <property type="match status" value="1"/>
</dbReference>
<dbReference type="Gene3D" id="3.30.1200.10">
    <property type="entry name" value="YggU-like"/>
    <property type="match status" value="1"/>
</dbReference>
<sequence length="107" mass="11128">MGVKPPLEPVRGGVRLFVRATPRASRNAVQGVADGGDGRQQVKIAVTAVPEDGKANAAIIELLAKAWRIPKSSIGVVAGGTDRSKILFVAGDTTALMPRLTDWLGGL</sequence>
<proteinExistence type="inferred from homology"/>
<dbReference type="SMART" id="SM01152">
    <property type="entry name" value="DUF167"/>
    <property type="match status" value="1"/>
</dbReference>
<comment type="caution">
    <text evidence="3">The sequence shown here is derived from an EMBL/GenBank/DDBJ whole genome shotgun (WGS) entry which is preliminary data.</text>
</comment>